<accession>H3CAI9</accession>
<dbReference type="InParanoid" id="H3CAI9"/>
<evidence type="ECO:0000259" key="6">
    <source>
        <dbReference type="SMART" id="SM00093"/>
    </source>
</evidence>
<dbReference type="Pfam" id="PF00079">
    <property type="entry name" value="Serpin"/>
    <property type="match status" value="1"/>
</dbReference>
<dbReference type="SUPFAM" id="SSF56574">
    <property type="entry name" value="Serpins"/>
    <property type="match status" value="1"/>
</dbReference>
<dbReference type="SMART" id="SM00093">
    <property type="entry name" value="SERPIN"/>
    <property type="match status" value="1"/>
</dbReference>
<dbReference type="Proteomes" id="UP000007303">
    <property type="component" value="Unassembled WGS sequence"/>
</dbReference>
<evidence type="ECO:0000256" key="5">
    <source>
        <dbReference type="RuleBase" id="RU000411"/>
    </source>
</evidence>
<evidence type="ECO:0000256" key="3">
    <source>
        <dbReference type="ARBA" id="ARBA00043166"/>
    </source>
</evidence>
<evidence type="ECO:0000256" key="1">
    <source>
        <dbReference type="ARBA" id="ARBA00040523"/>
    </source>
</evidence>
<dbReference type="GO" id="GO:0010757">
    <property type="term" value="P:negative regulation of plasminogen activation"/>
    <property type="evidence" value="ECO:0007669"/>
    <property type="project" value="Ensembl"/>
</dbReference>
<dbReference type="InterPro" id="IPR042185">
    <property type="entry name" value="Serpin_sf_2"/>
</dbReference>
<evidence type="ECO:0000256" key="2">
    <source>
        <dbReference type="ARBA" id="ARBA00041825"/>
    </source>
</evidence>
<dbReference type="GeneTree" id="ENSGT00940000160621"/>
<evidence type="ECO:0000256" key="4">
    <source>
        <dbReference type="ARBA" id="ARBA00066062"/>
    </source>
</evidence>
<proteinExistence type="inferred from homology"/>
<reference evidence="7" key="2">
    <citation type="submission" date="2025-08" db="UniProtKB">
        <authorList>
            <consortium name="Ensembl"/>
        </authorList>
    </citation>
    <scope>IDENTIFICATION</scope>
</reference>
<reference evidence="7" key="3">
    <citation type="submission" date="2025-09" db="UniProtKB">
        <authorList>
            <consortium name="Ensembl"/>
        </authorList>
    </citation>
    <scope>IDENTIFICATION</scope>
</reference>
<dbReference type="HOGENOM" id="CLU_023330_0_4_1"/>
<dbReference type="AlphaFoldDB" id="H3CAI9"/>
<evidence type="ECO:0000313" key="8">
    <source>
        <dbReference type="Proteomes" id="UP000007303"/>
    </source>
</evidence>
<dbReference type="InterPro" id="IPR036186">
    <property type="entry name" value="Serpin_sf"/>
</dbReference>
<dbReference type="InterPro" id="IPR023795">
    <property type="entry name" value="Serpin_CS"/>
</dbReference>
<dbReference type="GO" id="GO:0004867">
    <property type="term" value="F:serine-type endopeptidase inhibitor activity"/>
    <property type="evidence" value="ECO:0007669"/>
    <property type="project" value="Ensembl"/>
</dbReference>
<comment type="similarity">
    <text evidence="5">Belongs to the serpin family.</text>
</comment>
<dbReference type="PANTHER" id="PTHR11461:SF49">
    <property type="entry name" value="PLASMINOGEN ACTIVATOR INHIBITOR 1"/>
    <property type="match status" value="1"/>
</dbReference>
<reference evidence="8" key="1">
    <citation type="journal article" date="2004" name="Nature">
        <title>Genome duplication in the teleost fish Tetraodon nigroviridis reveals the early vertebrate proto-karyotype.</title>
        <authorList>
            <person name="Jaillon O."/>
            <person name="Aury J.-M."/>
            <person name="Brunet F."/>
            <person name="Petit J.-L."/>
            <person name="Stange-Thomann N."/>
            <person name="Mauceli E."/>
            <person name="Bouneau L."/>
            <person name="Fischer C."/>
            <person name="Ozouf-Costaz C."/>
            <person name="Bernot A."/>
            <person name="Nicaud S."/>
            <person name="Jaffe D."/>
            <person name="Fisher S."/>
            <person name="Lutfalla G."/>
            <person name="Dossat C."/>
            <person name="Segurens B."/>
            <person name="Dasilva C."/>
            <person name="Salanoubat M."/>
            <person name="Levy M."/>
            <person name="Boudet N."/>
            <person name="Castellano S."/>
            <person name="Anthouard V."/>
            <person name="Jubin C."/>
            <person name="Castelli V."/>
            <person name="Katinka M."/>
            <person name="Vacherie B."/>
            <person name="Biemont C."/>
            <person name="Skalli Z."/>
            <person name="Cattolico L."/>
            <person name="Poulain J."/>
            <person name="De Berardinis V."/>
            <person name="Cruaud C."/>
            <person name="Duprat S."/>
            <person name="Brottier P."/>
            <person name="Coutanceau J.-P."/>
            <person name="Gouzy J."/>
            <person name="Parra G."/>
            <person name="Lardier G."/>
            <person name="Chapple C."/>
            <person name="McKernan K.J."/>
            <person name="McEwan P."/>
            <person name="Bosak S."/>
            <person name="Kellis M."/>
            <person name="Volff J.-N."/>
            <person name="Guigo R."/>
            <person name="Zody M.C."/>
            <person name="Mesirov J."/>
            <person name="Lindblad-Toh K."/>
            <person name="Birren B."/>
            <person name="Nusbaum C."/>
            <person name="Kahn D."/>
            <person name="Robinson-Rechavi M."/>
            <person name="Laudet V."/>
            <person name="Schachter V."/>
            <person name="Quetier F."/>
            <person name="Saurin W."/>
            <person name="Scarpelli C."/>
            <person name="Wincker P."/>
            <person name="Lander E.S."/>
            <person name="Weissenbach J."/>
            <person name="Roest Crollius H."/>
        </authorList>
    </citation>
    <scope>NUCLEOTIDE SEQUENCE [LARGE SCALE GENOMIC DNA]</scope>
</reference>
<dbReference type="GO" id="GO:0061044">
    <property type="term" value="P:negative regulation of vascular wound healing"/>
    <property type="evidence" value="ECO:0007669"/>
    <property type="project" value="TreeGrafter"/>
</dbReference>
<protein>
    <recommendedName>
        <fullName evidence="1">Plasminogen activator inhibitor 1</fullName>
    </recommendedName>
    <alternativeName>
        <fullName evidence="2">Endothelial plasminogen activator inhibitor</fullName>
    </alternativeName>
    <alternativeName>
        <fullName evidence="3">Serpin E1</fullName>
    </alternativeName>
</protein>
<dbReference type="STRING" id="99883.ENSTNIP00000005261"/>
<dbReference type="InterPro" id="IPR023796">
    <property type="entry name" value="Serpin_dom"/>
</dbReference>
<evidence type="ECO:0000313" key="7">
    <source>
        <dbReference type="Ensembl" id="ENSTNIP00000005261.1"/>
    </source>
</evidence>
<dbReference type="PANTHER" id="PTHR11461">
    <property type="entry name" value="SERINE PROTEASE INHIBITOR, SERPIN"/>
    <property type="match status" value="1"/>
</dbReference>
<dbReference type="PROSITE" id="PS00284">
    <property type="entry name" value="SERPIN"/>
    <property type="match status" value="1"/>
</dbReference>
<dbReference type="InterPro" id="IPR042178">
    <property type="entry name" value="Serpin_sf_1"/>
</dbReference>
<organism evidence="7 8">
    <name type="scientific">Tetraodon nigroviridis</name>
    <name type="common">Spotted green pufferfish</name>
    <name type="synonym">Chelonodon nigroviridis</name>
    <dbReference type="NCBI Taxonomy" id="99883"/>
    <lineage>
        <taxon>Eukaryota</taxon>
        <taxon>Metazoa</taxon>
        <taxon>Chordata</taxon>
        <taxon>Craniata</taxon>
        <taxon>Vertebrata</taxon>
        <taxon>Euteleostomi</taxon>
        <taxon>Actinopterygii</taxon>
        <taxon>Neopterygii</taxon>
        <taxon>Teleostei</taxon>
        <taxon>Neoteleostei</taxon>
        <taxon>Acanthomorphata</taxon>
        <taxon>Eupercaria</taxon>
        <taxon>Tetraodontiformes</taxon>
        <taxon>Tetradontoidea</taxon>
        <taxon>Tetraodontidae</taxon>
        <taxon>Tetraodon</taxon>
    </lineage>
</organism>
<keyword evidence="8" id="KW-1185">Reference proteome</keyword>
<comment type="subunit">
    <text evidence="4">Forms a heterodimer with TMPRSS7. Interacts with VTN. Binds LRP1B; binding is followed by internalization and degradation. Interacts with PPP1CB. In complex with PLAU/uPA, interacts with PLAUR/uPAR. Interacts with SORL1 and LRP1, either alone or in complex with PLAU; these interactions are abolished in the presence of LRPAP1/RAP. The ternary complex composed of PLAUR-PLAU-PAI1 also interacts with SORL1. Interacts with PLAT/tPA. Also interacts with SORL1, when complexed to PLAT/tPA.</text>
</comment>
<dbReference type="OMA" id="QHKQTGA"/>
<name>H3CAI9_TETNG</name>
<dbReference type="GO" id="GO:0005615">
    <property type="term" value="C:extracellular space"/>
    <property type="evidence" value="ECO:0007669"/>
    <property type="project" value="InterPro"/>
</dbReference>
<sequence>TDFGLKLFSQLSQSLADKNLAMPYGAVSVIAMAQLGAAGKTLRALDSAMGYSLLARGMSRQQRLLQRDLSSEEGVETASAAMVERKMSLEKGYRRALVKAFQTHPHQVDFTKPEQAVNIINEWVSDHTAGAIPDFLASGSLTDETRLVLLNALSFQALWKVPFDPKQTAERMFHCANGSVVPVHMMTLTNYFHYGEFVTTEGIDYSVIEVPYDGDTLSMLLASPIESDVPLDKVIADLSSKRIHQWRQELRRVKRQLSMPRFTFNSEVDFKSALLKMGLGDVFNMATADFTRITTDEQLCVSKIMQKIKIEVNEHGTKASAASAAVMFSRMAVEEIALDRPFLFLIQHKPTGDTFVLREVLNP</sequence>
<feature type="domain" description="Serpin" evidence="6">
    <location>
        <begin position="5"/>
        <end position="363"/>
    </location>
</feature>
<dbReference type="Ensembl" id="ENSTNIT00000005407.1">
    <property type="protein sequence ID" value="ENSTNIP00000005261.1"/>
    <property type="gene ID" value="ENSTNIG00000002703.1"/>
</dbReference>
<dbReference type="InterPro" id="IPR000215">
    <property type="entry name" value="Serpin_fam"/>
</dbReference>
<dbReference type="Gene3D" id="3.30.497.10">
    <property type="entry name" value="Antithrombin, subunit I, domain 2"/>
    <property type="match status" value="1"/>
</dbReference>
<dbReference type="Gene3D" id="2.30.39.10">
    <property type="entry name" value="Alpha-1-antitrypsin, domain 1"/>
    <property type="match status" value="1"/>
</dbReference>